<proteinExistence type="predicted"/>
<accession>A0A9K3Q2D1</accession>
<reference evidence="2" key="2">
    <citation type="submission" date="2021-04" db="EMBL/GenBank/DDBJ databases">
        <authorList>
            <person name="Podell S."/>
        </authorList>
    </citation>
    <scope>NUCLEOTIDE SEQUENCE</scope>
    <source>
        <strain evidence="2">Hildebrandi</strain>
    </source>
</reference>
<sequence>MDNQQQPAPPSAGSLDTFVSAVQDAGGGTGTPNSIAIPRNLFNKLPPLPRHLTADASMPLSLDHVAAEEEDAGAEVDDDSVESADEANELTESMIEANLERLEDLDDCVEFSEANSIKDLKDTASVPQPPSDYVPPAVKTEKGEPKWEELDNPGDWSRYCFNPSFNKSGSYISHSLPTGAVPVPLDNGVRQCNGWTFLYKDWKMKDHWKSDGLFAPIVGAIELPSYRCMATQHDMSPEERKSRLNYKLLKALGLSKKRLLVHDPLFFYQLLLPLCRTDRSDIPNDPRKSYYSEVMRWTQSYAHDIGLGGSYGHRFKEVMIPELVNFDGILIRDGVLGGSTDGAIYRQDARAEVDDDSVESADEAKELTESMIEANLERLEDLDSMIRRCNIGYKCFKYWHAAKNHALVLAVAVAYNMYKECLTETAAQEYWQLTDLEKKINKPLSFFEFRDKLSQQACRYTPVNQYYPGDKNFRVVTVMSKERRKQAKRKKEHITTKAKSNCFISEEQYKEIKKKMKLDNTRFCGILPRSRSILLQRNQSCTSCIVLFVIYSPAAKGRASWTPPTPKDVAENMLALKRLEAGYFNLGLNPSEFTKLASRRTSTRKSNPVTKVMIPTAHTKSSLGQNGKCLYTMVSFSDMTMTMIPRENSPHVSCNFQETHCNLTSLKHSSLAILNHGPLGRSRNWCAKHTAMSCFLFGVGLVMPVTVIPMRRALGFPTNQYDAEYPGTKYPTYKALE</sequence>
<comment type="caution">
    <text evidence="2">The sequence shown here is derived from an EMBL/GenBank/DDBJ whole genome shotgun (WGS) entry which is preliminary data.</text>
</comment>
<name>A0A9K3Q2D1_9STRA</name>
<feature type="region of interest" description="Disordered" evidence="1">
    <location>
        <begin position="1"/>
        <end position="36"/>
    </location>
</feature>
<protein>
    <submittedName>
        <fullName evidence="2">Uncharacterized protein</fullName>
    </submittedName>
</protein>
<feature type="compositionally biased region" description="Acidic residues" evidence="1">
    <location>
        <begin position="68"/>
        <end position="87"/>
    </location>
</feature>
<feature type="region of interest" description="Disordered" evidence="1">
    <location>
        <begin position="122"/>
        <end position="149"/>
    </location>
</feature>
<keyword evidence="3" id="KW-1185">Reference proteome</keyword>
<evidence type="ECO:0000313" key="3">
    <source>
        <dbReference type="Proteomes" id="UP000693970"/>
    </source>
</evidence>
<gene>
    <name evidence="2" type="ORF">IV203_031156</name>
</gene>
<organism evidence="2 3">
    <name type="scientific">Nitzschia inconspicua</name>
    <dbReference type="NCBI Taxonomy" id="303405"/>
    <lineage>
        <taxon>Eukaryota</taxon>
        <taxon>Sar</taxon>
        <taxon>Stramenopiles</taxon>
        <taxon>Ochrophyta</taxon>
        <taxon>Bacillariophyta</taxon>
        <taxon>Bacillariophyceae</taxon>
        <taxon>Bacillariophycidae</taxon>
        <taxon>Bacillariales</taxon>
        <taxon>Bacillariaceae</taxon>
        <taxon>Nitzschia</taxon>
    </lineage>
</organism>
<evidence type="ECO:0000313" key="2">
    <source>
        <dbReference type="EMBL" id="KAG7368413.1"/>
    </source>
</evidence>
<feature type="compositionally biased region" description="Basic and acidic residues" evidence="1">
    <location>
        <begin position="139"/>
        <end position="149"/>
    </location>
</feature>
<dbReference type="Proteomes" id="UP000693970">
    <property type="component" value="Unassembled WGS sequence"/>
</dbReference>
<dbReference type="AlphaFoldDB" id="A0A9K3Q2D1"/>
<dbReference type="OrthoDB" id="6378515at2759"/>
<evidence type="ECO:0000256" key="1">
    <source>
        <dbReference type="SAM" id="MobiDB-lite"/>
    </source>
</evidence>
<reference evidence="2" key="1">
    <citation type="journal article" date="2021" name="Sci. Rep.">
        <title>Diploid genomic architecture of Nitzschia inconspicua, an elite biomass production diatom.</title>
        <authorList>
            <person name="Oliver A."/>
            <person name="Podell S."/>
            <person name="Pinowska A."/>
            <person name="Traller J.C."/>
            <person name="Smith S.R."/>
            <person name="McClure R."/>
            <person name="Beliaev A."/>
            <person name="Bohutskyi P."/>
            <person name="Hill E.A."/>
            <person name="Rabines A."/>
            <person name="Zheng H."/>
            <person name="Allen L.Z."/>
            <person name="Kuo A."/>
            <person name="Grigoriev I.V."/>
            <person name="Allen A.E."/>
            <person name="Hazlebeck D."/>
            <person name="Allen E.E."/>
        </authorList>
    </citation>
    <scope>NUCLEOTIDE SEQUENCE</scope>
    <source>
        <strain evidence="2">Hildebrandi</strain>
    </source>
</reference>
<dbReference type="EMBL" id="JAGRRH010000006">
    <property type="protein sequence ID" value="KAG7368413.1"/>
    <property type="molecule type" value="Genomic_DNA"/>
</dbReference>
<feature type="region of interest" description="Disordered" evidence="1">
    <location>
        <begin position="64"/>
        <end position="87"/>
    </location>
</feature>